<dbReference type="InParanoid" id="A0A1C7MW99"/>
<dbReference type="Proteomes" id="UP000093000">
    <property type="component" value="Unassembled WGS sequence"/>
</dbReference>
<keyword evidence="2" id="KW-1185">Reference proteome</keyword>
<protein>
    <submittedName>
        <fullName evidence="1">Uncharacterized protein</fullName>
    </submittedName>
</protein>
<reference evidence="1 2" key="1">
    <citation type="submission" date="2016-03" db="EMBL/GenBank/DDBJ databases">
        <title>Choanephora cucurbitarum.</title>
        <authorList>
            <person name="Min B."/>
            <person name="Park H."/>
            <person name="Park J.-H."/>
            <person name="Shin H.-D."/>
            <person name="Choi I.-G."/>
        </authorList>
    </citation>
    <scope>NUCLEOTIDE SEQUENCE [LARGE SCALE GENOMIC DNA]</scope>
    <source>
        <strain evidence="1 2">KUS-F28377</strain>
    </source>
</reference>
<gene>
    <name evidence="1" type="ORF">A0J61_10840</name>
</gene>
<comment type="caution">
    <text evidence="1">The sequence shown here is derived from an EMBL/GenBank/DDBJ whole genome shotgun (WGS) entry which is preliminary data.</text>
</comment>
<sequence>MQDDSKWKLKDGTLVEDILYNYAIELDYERYAAHSFIIDLEDEDLKTRFTETQWKEISNSKSQVDDPFSKKATKYFDKIASCGDFKTKYKVIKDEDFDPYEEQDEEWLQRSLLEFHSMYRQNIIRRIADRGSEKDLIVRLWRFFDNCFDSIDVETRREVACVATKTNNTSSTPSQYQVQRATKPDLILTKNSVELGSGENGRYTGSACNDKEVNEKKLKNPKTMKNMLNVMIQNLKKKQLANELEVVGFCHFHLKAELSVMDVPGGYVCRLRRFEELKVPEDEASFCSVFPLLSLALIAKNIVKKTLDVLEQDANATSYVARPSSQIPSLVLPPTMSSMSVKQRTE</sequence>
<dbReference type="EMBL" id="LUGH01001433">
    <property type="protein sequence ID" value="OBZ81111.1"/>
    <property type="molecule type" value="Genomic_DNA"/>
</dbReference>
<name>A0A1C7MW99_9FUNG</name>
<dbReference type="AlphaFoldDB" id="A0A1C7MW99"/>
<evidence type="ECO:0000313" key="2">
    <source>
        <dbReference type="Proteomes" id="UP000093000"/>
    </source>
</evidence>
<accession>A0A1C7MW99</accession>
<proteinExistence type="predicted"/>
<evidence type="ECO:0000313" key="1">
    <source>
        <dbReference type="EMBL" id="OBZ81111.1"/>
    </source>
</evidence>
<dbReference type="OrthoDB" id="2279444at2759"/>
<organism evidence="1 2">
    <name type="scientific">Choanephora cucurbitarum</name>
    <dbReference type="NCBI Taxonomy" id="101091"/>
    <lineage>
        <taxon>Eukaryota</taxon>
        <taxon>Fungi</taxon>
        <taxon>Fungi incertae sedis</taxon>
        <taxon>Mucoromycota</taxon>
        <taxon>Mucoromycotina</taxon>
        <taxon>Mucoromycetes</taxon>
        <taxon>Mucorales</taxon>
        <taxon>Mucorineae</taxon>
        <taxon>Choanephoraceae</taxon>
        <taxon>Choanephoroideae</taxon>
        <taxon>Choanephora</taxon>
    </lineage>
</organism>